<dbReference type="InterPro" id="IPR018968">
    <property type="entry name" value="Phasin"/>
</dbReference>
<dbReference type="InParanoid" id="A0A4R2PQE0"/>
<sequence>MSTTKSTNGGTTAATDFFSDMFKTTMDMDKMIEAQRKNVEALVEAQRVAFEGYKTAMERQVALMKEAMNEYSNMTGDLFSGKTPEANASKQAELAQNAFRNAFENSREIAEITTKTNQDAFAVLQKRFTEGVEEMKSATTAAKK</sequence>
<dbReference type="InterPro" id="IPR010127">
    <property type="entry name" value="Phasin_subfam-1"/>
</dbReference>
<dbReference type="EMBL" id="SLXO01000002">
    <property type="protein sequence ID" value="TCP38012.1"/>
    <property type="molecule type" value="Genomic_DNA"/>
</dbReference>
<evidence type="ECO:0000313" key="3">
    <source>
        <dbReference type="Proteomes" id="UP000295399"/>
    </source>
</evidence>
<name>A0A4R2PQE0_RHOSA</name>
<reference evidence="2 3" key="1">
    <citation type="submission" date="2019-03" db="EMBL/GenBank/DDBJ databases">
        <title>Genomic Encyclopedia of Type Strains, Phase IV (KMG-IV): sequencing the most valuable type-strain genomes for metagenomic binning, comparative biology and taxonomic classification.</title>
        <authorList>
            <person name="Goeker M."/>
        </authorList>
    </citation>
    <scope>NUCLEOTIDE SEQUENCE [LARGE SCALE GENOMIC DNA]</scope>
    <source>
        <strain evidence="2 3">DSM 2132</strain>
    </source>
</reference>
<dbReference type="NCBIfam" id="TIGR01841">
    <property type="entry name" value="phasin"/>
    <property type="match status" value="1"/>
</dbReference>
<evidence type="ECO:0000313" key="2">
    <source>
        <dbReference type="EMBL" id="TCP38012.1"/>
    </source>
</evidence>
<protein>
    <submittedName>
        <fullName evidence="2">Phasin family protein</fullName>
    </submittedName>
</protein>
<organism evidence="2 3">
    <name type="scientific">Rhodothalassium salexigens DSM 2132</name>
    <dbReference type="NCBI Taxonomy" id="1188247"/>
    <lineage>
        <taxon>Bacteria</taxon>
        <taxon>Pseudomonadati</taxon>
        <taxon>Pseudomonadota</taxon>
        <taxon>Alphaproteobacteria</taxon>
        <taxon>Rhodothalassiales</taxon>
        <taxon>Rhodothalassiaceae</taxon>
        <taxon>Rhodothalassium</taxon>
    </lineage>
</organism>
<evidence type="ECO:0000259" key="1">
    <source>
        <dbReference type="Pfam" id="PF09361"/>
    </source>
</evidence>
<dbReference type="Pfam" id="PF09361">
    <property type="entry name" value="Phasin_2"/>
    <property type="match status" value="1"/>
</dbReference>
<dbReference type="AlphaFoldDB" id="A0A4R2PQE0"/>
<dbReference type="Proteomes" id="UP000295399">
    <property type="component" value="Unassembled WGS sequence"/>
</dbReference>
<proteinExistence type="predicted"/>
<comment type="caution">
    <text evidence="2">The sequence shown here is derived from an EMBL/GenBank/DDBJ whole genome shotgun (WGS) entry which is preliminary data.</text>
</comment>
<dbReference type="RefSeq" id="WP_165878725.1">
    <property type="nucleotide sequence ID" value="NZ_JACIGF010000002.1"/>
</dbReference>
<keyword evidence="3" id="KW-1185">Reference proteome</keyword>
<accession>A0A4R2PQE0</accession>
<gene>
    <name evidence="2" type="ORF">EV659_102423</name>
</gene>
<feature type="domain" description="Phasin" evidence="1">
    <location>
        <begin position="30"/>
        <end position="128"/>
    </location>
</feature>